<keyword evidence="6 7" id="KW-0012">Acyltransferase</keyword>
<organism evidence="7 8">
    <name type="scientific">Fodinicola feengrottensis</name>
    <dbReference type="NCBI Taxonomy" id="435914"/>
    <lineage>
        <taxon>Bacteria</taxon>
        <taxon>Bacillati</taxon>
        <taxon>Actinomycetota</taxon>
        <taxon>Actinomycetes</taxon>
        <taxon>Mycobacteriales</taxon>
        <taxon>Fodinicola</taxon>
    </lineage>
</organism>
<sequence>MSRLAESLAAAGYLAGWRLVRAMPKPMAAALFRIAADRGARKNGKGAQQLRVNLRRVVGPKISEDEMELLVRDGLRSYGRYWMEAFRFPSIPLKTLHDTLDMANPELLDKLHAGGQGVIVALTHSGNWDHAGAWAAYRAMPVVSVQQRLKPEVLYDRFVAYRASIGIDILPLTGGDRSTMDILAERLANGQVVCLLADRDLSSSSIDVDFFGSTARMPPGPARLSVRTGAPLIVAQLWYEDGVTAGNLVGPIVPPPDVDERTAVAAMTQQMADAFADSIRAHPADWHMLQKVWSTDLPTDLPAALPAAQ</sequence>
<evidence type="ECO:0000256" key="3">
    <source>
        <dbReference type="ARBA" id="ARBA00022519"/>
    </source>
</evidence>
<gene>
    <name evidence="7" type="ORF">GCM10009765_13390</name>
</gene>
<evidence type="ECO:0000256" key="1">
    <source>
        <dbReference type="ARBA" id="ARBA00004533"/>
    </source>
</evidence>
<evidence type="ECO:0000256" key="5">
    <source>
        <dbReference type="ARBA" id="ARBA00023136"/>
    </source>
</evidence>
<dbReference type="NCBIfam" id="NF005919">
    <property type="entry name" value="PRK07920.1"/>
    <property type="match status" value="1"/>
</dbReference>
<comment type="subcellular location">
    <subcellularLocation>
        <location evidence="1">Cell inner membrane</location>
    </subcellularLocation>
</comment>
<reference evidence="7 8" key="1">
    <citation type="journal article" date="2019" name="Int. J. Syst. Evol. Microbiol.">
        <title>The Global Catalogue of Microorganisms (GCM) 10K type strain sequencing project: providing services to taxonomists for standard genome sequencing and annotation.</title>
        <authorList>
            <consortium name="The Broad Institute Genomics Platform"/>
            <consortium name="The Broad Institute Genome Sequencing Center for Infectious Disease"/>
            <person name="Wu L."/>
            <person name="Ma J."/>
        </authorList>
    </citation>
    <scope>NUCLEOTIDE SEQUENCE [LARGE SCALE GENOMIC DNA]</scope>
    <source>
        <strain evidence="7 8">JCM 14718</strain>
    </source>
</reference>
<keyword evidence="5" id="KW-0472">Membrane</keyword>
<proteinExistence type="predicted"/>
<evidence type="ECO:0000313" key="7">
    <source>
        <dbReference type="EMBL" id="GAA1665144.1"/>
    </source>
</evidence>
<name>A0ABN2G4A8_9ACTN</name>
<dbReference type="PANTHER" id="PTHR30606:SF10">
    <property type="entry name" value="PHOSPHATIDYLINOSITOL MANNOSIDE ACYLTRANSFERASE"/>
    <property type="match status" value="1"/>
</dbReference>
<comment type="caution">
    <text evidence="7">The sequence shown here is derived from an EMBL/GenBank/DDBJ whole genome shotgun (WGS) entry which is preliminary data.</text>
</comment>
<protein>
    <submittedName>
        <fullName evidence="7">Phosphatidylinositol mannoside acyltransferase</fullName>
    </submittedName>
</protein>
<keyword evidence="8" id="KW-1185">Reference proteome</keyword>
<dbReference type="CDD" id="cd07984">
    <property type="entry name" value="LPLAT_LABLAT-like"/>
    <property type="match status" value="1"/>
</dbReference>
<keyword evidence="4" id="KW-0808">Transferase</keyword>
<dbReference type="EMBL" id="BAAANY010000005">
    <property type="protein sequence ID" value="GAA1665144.1"/>
    <property type="molecule type" value="Genomic_DNA"/>
</dbReference>
<dbReference type="Proteomes" id="UP001500618">
    <property type="component" value="Unassembled WGS sequence"/>
</dbReference>
<evidence type="ECO:0000256" key="4">
    <source>
        <dbReference type="ARBA" id="ARBA00022679"/>
    </source>
</evidence>
<keyword evidence="3" id="KW-0997">Cell inner membrane</keyword>
<accession>A0ABN2G4A8</accession>
<evidence type="ECO:0000256" key="6">
    <source>
        <dbReference type="ARBA" id="ARBA00023315"/>
    </source>
</evidence>
<evidence type="ECO:0000256" key="2">
    <source>
        <dbReference type="ARBA" id="ARBA00022475"/>
    </source>
</evidence>
<dbReference type="GO" id="GO:0016746">
    <property type="term" value="F:acyltransferase activity"/>
    <property type="evidence" value="ECO:0007669"/>
    <property type="project" value="UniProtKB-KW"/>
</dbReference>
<dbReference type="PANTHER" id="PTHR30606">
    <property type="entry name" value="LIPID A BIOSYNTHESIS LAUROYL ACYLTRANSFERASE"/>
    <property type="match status" value="1"/>
</dbReference>
<dbReference type="Pfam" id="PF03279">
    <property type="entry name" value="Lip_A_acyltrans"/>
    <property type="match status" value="1"/>
</dbReference>
<dbReference type="RefSeq" id="WP_163570281.1">
    <property type="nucleotide sequence ID" value="NZ_BAAANY010000005.1"/>
</dbReference>
<evidence type="ECO:0000313" key="8">
    <source>
        <dbReference type="Proteomes" id="UP001500618"/>
    </source>
</evidence>
<dbReference type="InterPro" id="IPR004960">
    <property type="entry name" value="LipA_acyltrans"/>
</dbReference>
<keyword evidence="2" id="KW-1003">Cell membrane</keyword>